<dbReference type="SMART" id="SM00112">
    <property type="entry name" value="CA"/>
    <property type="match status" value="14"/>
</dbReference>
<evidence type="ECO:0000313" key="15">
    <source>
        <dbReference type="Proteomes" id="UP000008549"/>
    </source>
</evidence>
<dbReference type="GO" id="GO:0030855">
    <property type="term" value="P:epithelial cell differentiation"/>
    <property type="evidence" value="ECO:0000318"/>
    <property type="project" value="GO_Central"/>
</dbReference>
<evidence type="ECO:0000256" key="3">
    <source>
        <dbReference type="ARBA" id="ARBA00022737"/>
    </source>
</evidence>
<dbReference type="InterPro" id="IPR013320">
    <property type="entry name" value="ConA-like_dom_sf"/>
</dbReference>
<feature type="transmembrane region" description="Helical" evidence="11">
    <location>
        <begin position="3091"/>
        <end position="3112"/>
    </location>
</feature>
<dbReference type="Gene3D" id="2.60.40.60">
    <property type="entry name" value="Cadherins"/>
    <property type="match status" value="12"/>
</dbReference>
<evidence type="ECO:0000256" key="8">
    <source>
        <dbReference type="ARBA" id="ARBA00023180"/>
    </source>
</evidence>
<evidence type="ECO:0000256" key="11">
    <source>
        <dbReference type="SAM" id="Phobius"/>
    </source>
</evidence>
<name>A8WM68_CAEBR</name>
<feature type="domain" description="Cadherin" evidence="13">
    <location>
        <begin position="1268"/>
        <end position="1357"/>
    </location>
</feature>
<dbReference type="HOGENOM" id="CLU_225093_0_0_1"/>
<feature type="domain" description="Cadherin" evidence="13">
    <location>
        <begin position="1728"/>
        <end position="1823"/>
    </location>
</feature>
<evidence type="ECO:0000256" key="6">
    <source>
        <dbReference type="ARBA" id="ARBA00022989"/>
    </source>
</evidence>
<feature type="domain" description="Cadherin" evidence="13">
    <location>
        <begin position="1905"/>
        <end position="2012"/>
    </location>
</feature>
<protein>
    <submittedName>
        <fullName evidence="14">Protein CBR-CDH-3</fullName>
    </submittedName>
</protein>
<dbReference type="PANTHER" id="PTHR24025">
    <property type="entry name" value="DESMOGLEIN FAMILY MEMBER"/>
    <property type="match status" value="1"/>
</dbReference>
<dbReference type="SMART" id="SM00282">
    <property type="entry name" value="LamG"/>
    <property type="match status" value="1"/>
</dbReference>
<evidence type="ECO:0000313" key="16">
    <source>
        <dbReference type="WormBase" id="CBG00038"/>
    </source>
</evidence>
<dbReference type="PROSITE" id="PS00232">
    <property type="entry name" value="CADHERIN_1"/>
    <property type="match status" value="7"/>
</dbReference>
<evidence type="ECO:0000259" key="12">
    <source>
        <dbReference type="PROSITE" id="PS50025"/>
    </source>
</evidence>
<keyword evidence="3" id="KW-0677">Repeat</keyword>
<feature type="domain" description="Cadherin" evidence="13">
    <location>
        <begin position="1699"/>
        <end position="1727"/>
    </location>
</feature>
<evidence type="ECO:0000256" key="4">
    <source>
        <dbReference type="ARBA" id="ARBA00022837"/>
    </source>
</evidence>
<feature type="domain" description="Cadherin" evidence="13">
    <location>
        <begin position="14"/>
        <end position="88"/>
    </location>
</feature>
<dbReference type="InterPro" id="IPR020894">
    <property type="entry name" value="Cadherin_CS"/>
</dbReference>
<dbReference type="InterPro" id="IPR001791">
    <property type="entry name" value="Laminin_G"/>
</dbReference>
<dbReference type="GO" id="GO:0044331">
    <property type="term" value="P:cell-cell adhesion mediated by cadherin"/>
    <property type="evidence" value="ECO:0000318"/>
    <property type="project" value="GO_Central"/>
</dbReference>
<keyword evidence="7 11" id="KW-0472">Membrane</keyword>
<keyword evidence="8" id="KW-0325">Glycoprotein</keyword>
<dbReference type="Pfam" id="PF02210">
    <property type="entry name" value="Laminin_G_2"/>
    <property type="match status" value="1"/>
</dbReference>
<dbReference type="InParanoid" id="A8WM68"/>
<evidence type="ECO:0000256" key="10">
    <source>
        <dbReference type="PROSITE-ProRule" id="PRU00122"/>
    </source>
</evidence>
<reference evidence="14 15" key="2">
    <citation type="journal article" date="2011" name="PLoS Genet.">
        <title>Caenorhabditis briggsae recombinant inbred line genotypes reveal inter-strain incompatibility and the evolution of recombination.</title>
        <authorList>
            <person name="Ross J.A."/>
            <person name="Koboldt D.C."/>
            <person name="Staisch J.E."/>
            <person name="Chamberlin H.M."/>
            <person name="Gupta B.P."/>
            <person name="Miller R.D."/>
            <person name="Baird S.E."/>
            <person name="Haag E.S."/>
        </authorList>
    </citation>
    <scope>NUCLEOTIDE SEQUENCE [LARGE SCALE GENOMIC DNA]</scope>
    <source>
        <strain evidence="14 15">AF16</strain>
    </source>
</reference>
<dbReference type="FunFam" id="2.60.40.60:FF:000430">
    <property type="entry name" value="Cadherin 3"/>
    <property type="match status" value="1"/>
</dbReference>
<comment type="caution">
    <text evidence="10">Lacks conserved residue(s) required for the propagation of feature annotation.</text>
</comment>
<feature type="domain" description="Cadherin" evidence="13">
    <location>
        <begin position="2226"/>
        <end position="2295"/>
    </location>
</feature>
<dbReference type="STRING" id="6238.A8WM68"/>
<reference evidence="14 15" key="1">
    <citation type="journal article" date="2003" name="PLoS Biol.">
        <title>The genome sequence of Caenorhabditis briggsae: a platform for comparative genomics.</title>
        <authorList>
            <person name="Stein L.D."/>
            <person name="Bao Z."/>
            <person name="Blasiar D."/>
            <person name="Blumenthal T."/>
            <person name="Brent M.R."/>
            <person name="Chen N."/>
            <person name="Chinwalla A."/>
            <person name="Clarke L."/>
            <person name="Clee C."/>
            <person name="Coghlan A."/>
            <person name="Coulson A."/>
            <person name="D'Eustachio P."/>
            <person name="Fitch D.H."/>
            <person name="Fulton L.A."/>
            <person name="Fulton R.E."/>
            <person name="Griffiths-Jones S."/>
            <person name="Harris T.W."/>
            <person name="Hillier L.W."/>
            <person name="Kamath R."/>
            <person name="Kuwabara P.E."/>
            <person name="Mardis E.R."/>
            <person name="Marra M.A."/>
            <person name="Miner T.L."/>
            <person name="Minx P."/>
            <person name="Mullikin J.C."/>
            <person name="Plumb R.W."/>
            <person name="Rogers J."/>
            <person name="Schein J.E."/>
            <person name="Sohrmann M."/>
            <person name="Spieth J."/>
            <person name="Stajich J.E."/>
            <person name="Wei C."/>
            <person name="Willey D."/>
            <person name="Wilson R.K."/>
            <person name="Durbin R."/>
            <person name="Waterston R.H."/>
        </authorList>
    </citation>
    <scope>NUCLEOTIDE SEQUENCE [LARGE SCALE GENOMIC DNA]</scope>
    <source>
        <strain evidence="14 15">AF16</strain>
    </source>
</reference>
<dbReference type="FunFam" id="2.60.40.60:FF:000456">
    <property type="entry name" value="Cadherin 3"/>
    <property type="match status" value="1"/>
</dbReference>
<evidence type="ECO:0000256" key="2">
    <source>
        <dbReference type="ARBA" id="ARBA00022692"/>
    </source>
</evidence>
<dbReference type="KEGG" id="cbr:CBG_00038"/>
<proteinExistence type="predicted"/>
<keyword evidence="4 9" id="KW-0106">Calcium</keyword>
<dbReference type="Pfam" id="PF25374">
    <property type="entry name" value="Cadherin_FAT4_N"/>
    <property type="match status" value="1"/>
</dbReference>
<gene>
    <name evidence="16" type="primary">cdh-3</name>
    <name evidence="14" type="synonym">Cbr-cdh-3</name>
    <name evidence="16" type="ORF">CBG00038</name>
    <name evidence="14" type="ORF">CBG_00038</name>
</gene>
<dbReference type="Gene3D" id="2.60.120.200">
    <property type="match status" value="1"/>
</dbReference>
<dbReference type="PANTHER" id="PTHR24025:SF23">
    <property type="entry name" value="NEURAL-CADHERIN"/>
    <property type="match status" value="1"/>
</dbReference>
<feature type="domain" description="Laminin G" evidence="12">
    <location>
        <begin position="2894"/>
        <end position="3071"/>
    </location>
</feature>
<keyword evidence="6 11" id="KW-1133">Transmembrane helix</keyword>
<feature type="domain" description="Cadherin" evidence="13">
    <location>
        <begin position="2113"/>
        <end position="2212"/>
    </location>
</feature>
<dbReference type="SUPFAM" id="SSF49899">
    <property type="entry name" value="Concanavalin A-like lectins/glucanases"/>
    <property type="match status" value="1"/>
</dbReference>
<dbReference type="InterPro" id="IPR002126">
    <property type="entry name" value="Cadherin-like_dom"/>
</dbReference>
<keyword evidence="2 11" id="KW-0812">Transmembrane</keyword>
<dbReference type="eggNOG" id="KOG1219">
    <property type="taxonomic scope" value="Eukaryota"/>
</dbReference>
<dbReference type="CTD" id="8584649"/>
<dbReference type="CDD" id="cd00110">
    <property type="entry name" value="LamG"/>
    <property type="match status" value="1"/>
</dbReference>
<evidence type="ECO:0000256" key="7">
    <source>
        <dbReference type="ARBA" id="ARBA00023136"/>
    </source>
</evidence>
<keyword evidence="15" id="KW-1185">Reference proteome</keyword>
<dbReference type="FunFam" id="2.60.40.60:FF:000470">
    <property type="entry name" value="Cadherin 3"/>
    <property type="match status" value="1"/>
</dbReference>
<feature type="domain" description="Cadherin" evidence="13">
    <location>
        <begin position="722"/>
        <end position="818"/>
    </location>
</feature>
<dbReference type="Proteomes" id="UP000008549">
    <property type="component" value="Unassembled WGS sequence"/>
</dbReference>
<evidence type="ECO:0000256" key="1">
    <source>
        <dbReference type="ARBA" id="ARBA00004370"/>
    </source>
</evidence>
<feature type="domain" description="Cadherin" evidence="13">
    <location>
        <begin position="89"/>
        <end position="202"/>
    </location>
</feature>
<dbReference type="CDD" id="cd11304">
    <property type="entry name" value="Cadherin_repeat"/>
    <property type="match status" value="12"/>
</dbReference>
<dbReference type="WormBase" id="CBG00038">
    <property type="protein sequence ID" value="CBP41845"/>
    <property type="gene ID" value="WBGene00023547"/>
    <property type="gene designation" value="Cbr-cdh-3"/>
</dbReference>
<feature type="domain" description="Cadherin" evidence="13">
    <location>
        <begin position="625"/>
        <end position="721"/>
    </location>
</feature>
<dbReference type="OMA" id="RDGHINM"/>
<evidence type="ECO:0000256" key="9">
    <source>
        <dbReference type="PROSITE-ProRule" id="PRU00043"/>
    </source>
</evidence>
<organism evidence="14 15">
    <name type="scientific">Caenorhabditis briggsae</name>
    <dbReference type="NCBI Taxonomy" id="6238"/>
    <lineage>
        <taxon>Eukaryota</taxon>
        <taxon>Metazoa</taxon>
        <taxon>Ecdysozoa</taxon>
        <taxon>Nematoda</taxon>
        <taxon>Chromadorea</taxon>
        <taxon>Rhabditida</taxon>
        <taxon>Rhabditina</taxon>
        <taxon>Rhabditomorpha</taxon>
        <taxon>Rhabditoidea</taxon>
        <taxon>Rhabditidae</taxon>
        <taxon>Peloderinae</taxon>
        <taxon>Caenorhabditis</taxon>
    </lineage>
</organism>
<dbReference type="GO" id="GO:0007156">
    <property type="term" value="P:homophilic cell adhesion via plasma membrane adhesion molecules"/>
    <property type="evidence" value="ECO:0007669"/>
    <property type="project" value="InterPro"/>
</dbReference>
<dbReference type="FunFam" id="2.60.40.60:FF:000408">
    <property type="entry name" value="Cadherin 3"/>
    <property type="match status" value="1"/>
</dbReference>
<evidence type="ECO:0000313" key="14">
    <source>
        <dbReference type="EMBL" id="CAP21572.1"/>
    </source>
</evidence>
<dbReference type="InterPro" id="IPR015919">
    <property type="entry name" value="Cadherin-like_sf"/>
</dbReference>
<dbReference type="FunFam" id="2.60.40.60:FF:000092">
    <property type="entry name" value="Protocadherin 8"/>
    <property type="match status" value="2"/>
</dbReference>
<dbReference type="Pfam" id="PF00028">
    <property type="entry name" value="Cadherin"/>
    <property type="match status" value="8"/>
</dbReference>
<dbReference type="FunFam" id="2.60.40.60:FF:000035">
    <property type="entry name" value="Protocadherin Fat 3"/>
    <property type="match status" value="1"/>
</dbReference>
<evidence type="ECO:0000259" key="13">
    <source>
        <dbReference type="PROSITE" id="PS50268"/>
    </source>
</evidence>
<comment type="subcellular location">
    <subcellularLocation>
        <location evidence="1">Membrane</location>
    </subcellularLocation>
</comment>
<dbReference type="RefSeq" id="XP_002642655.1">
    <property type="nucleotide sequence ID" value="XM_002642609.1"/>
</dbReference>
<accession>A8WM68</accession>
<dbReference type="GO" id="GO:0005912">
    <property type="term" value="C:adherens junction"/>
    <property type="evidence" value="ECO:0000318"/>
    <property type="project" value="GO_Central"/>
</dbReference>
<dbReference type="FunCoup" id="A8WM68">
    <property type="interactions" value="9"/>
</dbReference>
<dbReference type="PROSITE" id="PS50025">
    <property type="entry name" value="LAM_G_DOMAIN"/>
    <property type="match status" value="1"/>
</dbReference>
<evidence type="ECO:0000256" key="5">
    <source>
        <dbReference type="ARBA" id="ARBA00022889"/>
    </source>
</evidence>
<dbReference type="PRINTS" id="PR00205">
    <property type="entry name" value="CADHERIN"/>
</dbReference>
<dbReference type="EMBL" id="HE601477">
    <property type="protein sequence ID" value="CAP21572.1"/>
    <property type="molecule type" value="Genomic_DNA"/>
</dbReference>
<keyword evidence="5" id="KW-0130">Cell adhesion</keyword>
<feature type="domain" description="Cadherin" evidence="13">
    <location>
        <begin position="2013"/>
        <end position="2113"/>
    </location>
</feature>
<feature type="domain" description="Cadherin" evidence="13">
    <location>
        <begin position="222"/>
        <end position="293"/>
    </location>
</feature>
<sequence length="3207" mass="360573">MTSYFGPEEDAPIDTIIGHLTPENGYSYRLSRGNSKIKFDEETLEFSVSSALDRESENAIDMLIVSSPPSIIHVLIDILDINDNPPKFPLEIQNVEIPETAPIGWRVPISGATDPDQGKNGSIGKYELDEITVDGDTPTPPLFRLLQSDGFVYLEVVGTLDREMRDFYSMRLTASDEGVPELSASCLLNIRILDINDNPPDFGIRQIHLKWNGHKNAKLFLLNATDADSGDNGILKYRIQGGEEIFGILEEKDGRFLVTKNSTKCSPICEFVIEAKDSGIPPLATTLNVVVQMELFKWNMEMSMSQILIYATINYTFRFYPSDFPFIVVQPEDVNGKTLAILSLTDPDGPLGPSSKIWIDSGNDQSIFSLISRQSINILTLKNVELAEKEEYTLEFAANDGQGPEEKICRRSLKIFFKKFVKSTVIQVAREIHVELERDTVAGSFVAHVETNCSEMCRFELQQSSDVFRIDGMNGIIVTSSELPSDVSSYHLPIRIHPPPPSTQILETDVFVKILQASSVPKNLIRSTDPPVHLKRAYTFDTWQNVTVGTVVGKLPKAQIYSTRDLESELGVFPDGSIFVGKSISGDLVRLEVILENRNTTQTAVVTVLLKPLNRHSPVCADTKVRVLESEKPGNFIGKLHATDADPGINGVVSYRILENSRIFHVDSTTGKLRILKNLDAETQRNYTIFYEAKDSGSSQRITNCSAQIIVEDVNDNAPKFTSSFYSAKVSGKSNETVAIVHADDEDVTSENRQIQYRLLNHHDAFHVDSDSGKVTTIQNLPKSFGSRMNVSIEAVNVDSENFLSSKTFLLVTVVNASKLEVHLNSDDVVRIHKNDRIGSKIGKLNVTSSDSVFWRTDDSRIHLDSSGNFILVQNLKRNSVKNLNVVFTSQNFENSENSQKILNFKIEFSNSDRNSEVPEILEISMIPTSSEVLNLESENWKIAKIILENPEEDSEDVKNIFSVENQILKISENRTASDAYVILETNEERSNPQFKVLHVTTNSQPSSSPTTSSECTSSAAHLITPPATVSIPRGCQNVSLQNPKTLQIHKDTLLIPTQSEIISHVDLVSTSSKKPFMMTLIKDEQSEDVRFATSSVLMLLSSVHQIGASFGRVTAESGYRIRYFLIGTDTISIDADTGELFLKKRFYKNLNDILIVAVIPKGIAKTKVTIEVIEDRLILPKTNFLLLVPSESLKSKNSLGAIRIPRDDVIIDVIDDFFYVRDSEIYAKKHFTPSKPLYELSGIVKKGKLSTKINVTLFFGSSKELKKENELIFEVEENSEVGTVVGIVPNAPHSKYRLIDATCGLEIDKNGIIRTTKIFDRESENLLETKMIEPVENRIFDLLIFIEDVNDNSPKILNAPGKIIASKHLEYQLIFEDPDEFSDFNFHVVDGDSLEHLEISDSGVLRLQNSPSESFNATIRIQDQRPPFKVNSDDVTIEFLVDSDEFGIQCEDSEFYVTSDVVGSMKASQKATWRILNSGGKNSKKFRIDPISGVIQKTSGLRKNEVVELKIQAISYDAEDSGFCTARIFVLEDSEDPKILKFENSTFHFSVLESSDRFLEIGRIKLDSEDSTSADVKFRILNDDFNFTISPFDGVLYTNSPLDFETITSYILTIEASTSSGTSSECHVIIDIIDENDEVPRFITGDLVNLWVREEQKEASYPLIIGSSIAEDLDENSVVTYSILSGNTSLFVVNSTTAKDSGFRSLSATSRILIHVEDVNDNAPEFDQPSYYVKIKEDVQIGVKILRIQATDADLNSVLQYSWDSEGIIPFRIDVATGWITVAGKLEDSEYQIFVLVSDGERFSRASLEIEVEDVNDHSPVILNSNLDVYVSESFSSENVIHVIDVSDLDSNDHLKFSLNNSNFKISDLGEILQTSESTYPSSIRVTVIDDVGHVANSEYRFFKKSKNGFPVFTEKMEMVTVREHETQELAVYKAKSSGVVRYSIVSKCKEHLEIEPVSGILKTTASLDREKFSECPVFVIATSFVDNKPLQAITKILIKVLDINDNSPRFSQQVYKFNVTENSGPTFIGHVIARDADSGSRIFYEIVSGDPNHEFVISDNGQIDSIRDLDRESKSEYRLILEAFDDGKPRRRENTTVLIRVLDEDDNAPRFSRIFHVEIPEDVGIGKEIIQLTASDSDEISNHKFEFEGSGEVVPFRVEQETGRVFVNDTLNFEKKTSYRIKVRLTDGAWLIETSLFINIKDVNDNFPIFEKSEYIFVSQKNSSEIGKLHATDLDSGPNGKITYSLTSPFFRIHPDSGLLTKLRPLSDDVTILEVVAMDHGTPRLQNYVKVYVAEDVRIRKLRSSAKPGDVIGEGFSSGALLAPRGIATVTREGILKLEKNPEAFWILENTTMTSYVMVEDSEILNPIILNLTSSESRVNFSECVNPEIPGFHISKTGFFYSNDSRSVHVTCHDDLYPRRSQNLSLNIQKAPETPEDVTMVFEKSIKRNSNLPESLDLKISSESAPGTILWTSKNSIFMENNQFFHMSNGNLILKTSPVPEATQLEIFDADHKRTTITISPQHDIPACPVFPHEFYFFENPKNLEIFNFEFLDDSELLKTCKMKVENQRKNPLFHVNASRIFSLRRLQPGTYQFSLLLASSRCHVTITVTPEGKPAHQTLPTVVFASSSNPIFHLPRGFEAVNQKFDFQSSIFTISPDSGEVRRRGILEKDRIYQLGAIRIFAEDPEDSEVLNLTSSEAPNLEKEAVQFSIFSRKSGISKLLQNLRDAYSDMKIHLLATWQHSEDVKYDVVLGVVDRNGVVVTTPEVQKTLSSFFKKHRQMYLEFLGFTSEDVCSDVICIQKNATCQRILEKGSRRILGIPEGKLVGKCFCENGKCEEETSEVLKDDVDPENCDDVDCGASGSCYMENSNAICRCKIGNFGFESFSSCEKFDDVFSTSSGGILEIVKKNSSDFEFCDSNCDGKIQKVEMDFRTNQEKDSEILRVEFGKQTAVIELHSGSIQFSISDEFTRPIETKIEKPRGVNDGRWHRLLLQMSDDGRRISIQIDGRGKEVKSRIPLPMLFTSRRIQLKMSPEFCFRRLLAQNQFIHPMYLKNQYFEVSTSSKVFATCQFELSRSSGFYGFFTNTTTWILLSMLCFISLIALSLCILAIRRRWNQKTSSEESHGWKKATEIDAFAVPRRIGGHINRSMVRSPDDDTYDVAEGYGTQMKSTSTDDMSKHIYTSSASRRYQPKVYRRDGHINMAYL</sequence>
<dbReference type="GeneID" id="8584649"/>
<dbReference type="PROSITE" id="PS50268">
    <property type="entry name" value="CADHERIN_2"/>
    <property type="match status" value="13"/>
</dbReference>
<feature type="domain" description="Cadherin" evidence="13">
    <location>
        <begin position="1544"/>
        <end position="1643"/>
    </location>
</feature>
<dbReference type="GO" id="GO:0005509">
    <property type="term" value="F:calcium ion binding"/>
    <property type="evidence" value="ECO:0007669"/>
    <property type="project" value="UniProtKB-UniRule"/>
</dbReference>
<dbReference type="GO" id="GO:0005886">
    <property type="term" value="C:plasma membrane"/>
    <property type="evidence" value="ECO:0000318"/>
    <property type="project" value="GO_Central"/>
</dbReference>
<dbReference type="InterPro" id="IPR050971">
    <property type="entry name" value="Cadherin-domain_protein"/>
</dbReference>
<dbReference type="GO" id="GO:0007409">
    <property type="term" value="P:axonogenesis"/>
    <property type="evidence" value="ECO:0000318"/>
    <property type="project" value="GO_Central"/>
</dbReference>
<dbReference type="SUPFAM" id="SSF49313">
    <property type="entry name" value="Cadherin-like"/>
    <property type="match status" value="12"/>
</dbReference>